<dbReference type="InterPro" id="IPR006311">
    <property type="entry name" value="TAT_signal"/>
</dbReference>
<dbReference type="InterPro" id="IPR017853">
    <property type="entry name" value="GH"/>
</dbReference>
<dbReference type="SUPFAM" id="SSF51445">
    <property type="entry name" value="(Trans)glycosidases"/>
    <property type="match status" value="1"/>
</dbReference>
<evidence type="ECO:0000313" key="1">
    <source>
        <dbReference type="EMBL" id="SDU51676.1"/>
    </source>
</evidence>
<keyword evidence="2" id="KW-1185">Reference proteome</keyword>
<name>A0A1H2J679_9ACTN</name>
<accession>A0A1H2J679</accession>
<dbReference type="PROSITE" id="PS51318">
    <property type="entry name" value="TAT"/>
    <property type="match status" value="1"/>
</dbReference>
<dbReference type="RefSeq" id="WP_063932610.1">
    <property type="nucleotide sequence ID" value="NZ_LBMC01000037.1"/>
</dbReference>
<dbReference type="AlphaFoldDB" id="A0A1H2J679"/>
<organism evidence="1 2">
    <name type="scientific">Jiangella alkaliphila</name>
    <dbReference type="NCBI Taxonomy" id="419479"/>
    <lineage>
        <taxon>Bacteria</taxon>
        <taxon>Bacillati</taxon>
        <taxon>Actinomycetota</taxon>
        <taxon>Actinomycetes</taxon>
        <taxon>Jiangellales</taxon>
        <taxon>Jiangellaceae</taxon>
        <taxon>Jiangella</taxon>
    </lineage>
</organism>
<evidence type="ECO:0008006" key="3">
    <source>
        <dbReference type="Google" id="ProtNLM"/>
    </source>
</evidence>
<sequence length="789" mass="84037">MTSARTPSRDLSRRGFLGATFAAGVLLVAERSPVTASAAAGDVTLSAAGISVVASVGGRIAIRDGAGVVRSQGSRFQVKDSRTGVHVSTGGQPTLVTTADGAPAIRMAYTFDAAAGPTTVVGTVTVATGHAHLEWRVDGAPTLLPDGFLFSRAILSASEADDYIAVTEWVRDAGGGIPYERMVGVAHTSAWGALHGMFLLERSRQAWSNSTWIHSPGVALPGGGHLSRADFFFSSTRPSATASIGLGRELGVEVWTDRDFILWAQAGETMSVTALVANGSDADKTVDLGWWVRDYDGAQLANDTRPVTIAARSTLERTFTVAAPAQGILVAEVFARSGDDEAFARTTLAVLPSEPAAGPSAQSMFGIANYPWLQRPSADALLDLWQRVGVSRVRIAYDGGPGLPPAAYDERGMPHNIELQPSLDATPEAAAAWAAANLGTAIAAGAEYFEVGNELNRPFNTGVAAQSYIDKALRPVVDRAAAVRATVKIMNNGLAGMDEPWVRNFHAGGGWDLIDAFAFHPGRGNFTPDYVPDDESDPSAHGGYWNFYGGLLRLKALMAEYGEKEIWLTEAYACTRPNAWWNDTYRHAAENVFLTLALAKAEGVRGVNWYQFHDSVLGNAQVADPGNVEYHFGLMNRDLSAKPSLLAYANAARLLDDAVFGGWLEFGNPQTKGLYFESPGGDLAVLWNRADGYLLNAGHPDEGDYFPAPEVWVDPWPTKTTLSVTTSGDTAVAVDAIGRRTDLTVTGRTTRLVLDGAPRVYRGLTIIPGRAAGRTTPARRPRLGGAHRV</sequence>
<dbReference type="Proteomes" id="UP000182977">
    <property type="component" value="Chromosome I"/>
</dbReference>
<protein>
    <recommendedName>
        <fullName evidence="3">Glycosyl hydrolase catalytic core</fullName>
    </recommendedName>
</protein>
<proteinExistence type="predicted"/>
<gene>
    <name evidence="1" type="ORF">SAMN04488563_2325</name>
</gene>
<dbReference type="Gene3D" id="3.20.20.80">
    <property type="entry name" value="Glycosidases"/>
    <property type="match status" value="1"/>
</dbReference>
<reference evidence="2" key="1">
    <citation type="submission" date="2016-10" db="EMBL/GenBank/DDBJ databases">
        <authorList>
            <person name="Varghese N."/>
            <person name="Submissions S."/>
        </authorList>
    </citation>
    <scope>NUCLEOTIDE SEQUENCE [LARGE SCALE GENOMIC DNA]</scope>
    <source>
        <strain evidence="2">DSM 45079</strain>
    </source>
</reference>
<dbReference type="STRING" id="419479.SAMN04488563_2325"/>
<dbReference type="EMBL" id="LT629791">
    <property type="protein sequence ID" value="SDU51676.1"/>
    <property type="molecule type" value="Genomic_DNA"/>
</dbReference>
<evidence type="ECO:0000313" key="2">
    <source>
        <dbReference type="Proteomes" id="UP000182977"/>
    </source>
</evidence>